<dbReference type="EMBL" id="FNDG01000015">
    <property type="protein sequence ID" value="SDI35958.1"/>
    <property type="molecule type" value="Genomic_DNA"/>
</dbReference>
<dbReference type="InterPro" id="IPR034154">
    <property type="entry name" value="TOPRIM_DnaG/twinkle"/>
</dbReference>
<evidence type="ECO:0000313" key="1">
    <source>
        <dbReference type="EMBL" id="SDI35958.1"/>
    </source>
</evidence>
<name>A0A1G8JXS8_9GAMM</name>
<dbReference type="Proteomes" id="UP000198606">
    <property type="component" value="Unassembled WGS sequence"/>
</dbReference>
<dbReference type="Pfam" id="PF13155">
    <property type="entry name" value="Toprim_2"/>
    <property type="match status" value="1"/>
</dbReference>
<evidence type="ECO:0000313" key="2">
    <source>
        <dbReference type="Proteomes" id="UP000198606"/>
    </source>
</evidence>
<protein>
    <submittedName>
        <fullName evidence="1">Toprim-like</fullName>
    </submittedName>
</protein>
<dbReference type="CDD" id="cd01029">
    <property type="entry name" value="TOPRIM_primases"/>
    <property type="match status" value="1"/>
</dbReference>
<accession>A0A1G8JXS8</accession>
<dbReference type="AlphaFoldDB" id="A0A1G8JXS8"/>
<dbReference type="STRING" id="29435.SAMN05216588_11592"/>
<organism evidence="1 2">
    <name type="scientific">Phytopseudomonas flavescens</name>
    <dbReference type="NCBI Taxonomy" id="29435"/>
    <lineage>
        <taxon>Bacteria</taxon>
        <taxon>Pseudomonadati</taxon>
        <taxon>Pseudomonadota</taxon>
        <taxon>Gammaproteobacteria</taxon>
        <taxon>Pseudomonadales</taxon>
        <taxon>Pseudomonadaceae</taxon>
        <taxon>Phytopseudomonas</taxon>
    </lineage>
</organism>
<sequence length="941" mass="106980">MKSMDQSIRADVLRNLQNDYGLRPIPGAKSIYMRKGLCPACNKKELYARPDEPWFIKCGRESKCGQQWHVKELYPDLFEAWSERAPATEQQPTATARAYLEFARGFRLELIEGWYTQENYWDRELGIGSATVRFALDKGGYWERLIDKPSRFGKKKARFQPGQSYRGVWWCPPAVDLLEVTELWIVEGIFDAIAQLHQGIDAVAAMSSNAFPEESLKALIKARAEAGKRLPKLVWALDNEPSGHRYTRMWVKQARELGFVCEAAQIPQRDGRKVDWNDLHQRWTFLEEDVREQRREDDLREIRHHGALLIAESASEKALLMYQWKESEEFHFGYDSRLYWWKLDLDKYNKARTAMEESDSEADQKLNDKAVREKALRMSGCVVEIANCYPQALYFQRNEVTDESWYYFRVDFPHDGDSVKNTFTGGQVAAASEFKKRLLGMAAGAVFTGSGQQLDKILKNQLFGIKTVSTIDYVGYSKEYQAYVYGDLAIKGGQVFQVNEEDYFEFGKLRLKSLQKGVAIRLARDSKGYSNEWLSLLWTCFGAQGVVALTFWFGSLFCEQIRARQQSFPFLEATGEAGAGKTTLLNLLWKLLGREGYEGFDPMKSTKAGRSRLMGQVSGMPVVFLEADRHGDDKSHAKTFEWDELKDFYGGGTLATKGVKTAGNETYEPPFRGTIAISQNAAVVAHEAIMTRICKLHFVRPEVTPESRAAADKLNTLEGEHLSHFMLLALRKEADVLKQFFERMPVHEARLRRLHSHCVQCDTAYPAGAEKACASCGNTLRGYIRVERIAKNHAQMLALLNCLGQVVPLTEHQVAVTQRKLVAMAIERQASISADHPAVAEFWEVYEYLQGLDADGPTVNHSNKPDETIAIHLNEFVKLAGEHRQQLADIATLRTLLKDSRSHKFIDSNVTVSSAVRVHQAKKHNLTTFKSPSVKCWLFKA</sequence>
<reference evidence="1 2" key="1">
    <citation type="submission" date="2016-10" db="EMBL/GenBank/DDBJ databases">
        <authorList>
            <person name="de Groot N.N."/>
        </authorList>
    </citation>
    <scope>NUCLEOTIDE SEQUENCE [LARGE SCALE GENOMIC DNA]</scope>
    <source>
        <strain evidence="1 2">LMG 18387</strain>
    </source>
</reference>
<gene>
    <name evidence="1" type="ORF">SAMN05216588_11592</name>
</gene>
<proteinExistence type="predicted"/>
<dbReference type="Gene3D" id="3.40.1360.10">
    <property type="match status" value="1"/>
</dbReference>